<comment type="subcellular location">
    <subcellularLocation>
        <location evidence="1">Cytoplasm</location>
    </subcellularLocation>
</comment>
<dbReference type="GO" id="GO:0000289">
    <property type="term" value="P:nuclear-transcribed mRNA poly(A) tail shortening"/>
    <property type="evidence" value="ECO:0007669"/>
    <property type="project" value="InterPro"/>
</dbReference>
<feature type="domain" description="Protein kinase" evidence="8">
    <location>
        <begin position="142"/>
        <end position="372"/>
    </location>
</feature>
<dbReference type="Gene3D" id="1.10.287.3700">
    <property type="match status" value="1"/>
</dbReference>
<evidence type="ECO:0000259" key="8">
    <source>
        <dbReference type="SMART" id="SM00220"/>
    </source>
</evidence>
<evidence type="ECO:0000256" key="7">
    <source>
        <dbReference type="SAM" id="MobiDB-lite"/>
    </source>
</evidence>
<dbReference type="Gene3D" id="1.20.5.5160">
    <property type="match status" value="1"/>
</dbReference>
<evidence type="ECO:0000256" key="5">
    <source>
        <dbReference type="ARBA" id="ARBA00022840"/>
    </source>
</evidence>
<dbReference type="Pfam" id="PF18101">
    <property type="entry name" value="Pan3_CK"/>
    <property type="match status" value="1"/>
</dbReference>
<dbReference type="EMBL" id="HACM01001698">
    <property type="protein sequence ID" value="CRZ02140.1"/>
    <property type="molecule type" value="Transcribed_RNA"/>
</dbReference>
<feature type="region of interest" description="Disordered" evidence="7">
    <location>
        <begin position="25"/>
        <end position="44"/>
    </location>
</feature>
<dbReference type="Gene3D" id="1.10.510.10">
    <property type="entry name" value="Transferase(Phosphotransferase) domain 1"/>
    <property type="match status" value="1"/>
</dbReference>
<proteinExistence type="predicted"/>
<dbReference type="PANTHER" id="PTHR12272">
    <property type="entry name" value="DEADENYLATION COMPLEX SUBUNIT PAN3"/>
    <property type="match status" value="1"/>
</dbReference>
<evidence type="ECO:0000256" key="2">
    <source>
        <dbReference type="ARBA" id="ARBA00022490"/>
    </source>
</evidence>
<keyword evidence="4" id="KW-0547">Nucleotide-binding</keyword>
<dbReference type="InterPro" id="IPR041332">
    <property type="entry name" value="Pan3_CK"/>
</dbReference>
<dbReference type="InterPro" id="IPR030844">
    <property type="entry name" value="PAN3"/>
</dbReference>
<dbReference type="GO" id="GO:0004672">
    <property type="term" value="F:protein kinase activity"/>
    <property type="evidence" value="ECO:0007669"/>
    <property type="project" value="InterPro"/>
</dbReference>
<keyword evidence="2" id="KW-0963">Cytoplasm</keyword>
<evidence type="ECO:0000256" key="4">
    <source>
        <dbReference type="ARBA" id="ARBA00022741"/>
    </source>
</evidence>
<dbReference type="GO" id="GO:0031251">
    <property type="term" value="C:PAN complex"/>
    <property type="evidence" value="ECO:0007669"/>
    <property type="project" value="InterPro"/>
</dbReference>
<dbReference type="GO" id="GO:0000932">
    <property type="term" value="C:P-body"/>
    <property type="evidence" value="ECO:0007669"/>
    <property type="project" value="TreeGrafter"/>
</dbReference>
<dbReference type="GO" id="GO:0006397">
    <property type="term" value="P:mRNA processing"/>
    <property type="evidence" value="ECO:0007669"/>
    <property type="project" value="UniProtKB-KW"/>
</dbReference>
<feature type="compositionally biased region" description="Acidic residues" evidence="7">
    <location>
        <begin position="34"/>
        <end position="44"/>
    </location>
</feature>
<feature type="region of interest" description="Disordered" evidence="7">
    <location>
        <begin position="516"/>
        <end position="541"/>
    </location>
</feature>
<dbReference type="AlphaFoldDB" id="A0A0H5QJ52"/>
<dbReference type="InterPro" id="IPR000719">
    <property type="entry name" value="Prot_kinase_dom"/>
</dbReference>
<sequence length="541" mass="60980">MERSSWSGDDGSGCRKVGIFADATPFIPQSSVEPEFDLESEPELDPDIDKELSQEYQDQFGSAYPQETFQSQHRNRRQVLPMFMNESFYQQLSYKNRLLNMRLDSNDPRFRKDIPITVHRDRFHSLFPLEHTGVASVPSPLFSFMTFVYKATRSKTNAVVALFRMQGCILSDDISNQALEPWKLLCGNPNIVGVQDVFCCKDFKDGGSLCFVYDFYPGAITLYDYFVQGTAHLTQDIIWSIICQVVSALASIHSAGLACQVIEPRKILLPSPSASNRIRINCCGVKDVVTVGIPPSIADLQAKDVQDLAFLIMYLILKRAPVAEDITTTMSFIDVQYSKGLGRALRMMLDDGENGRRPSIFDVSQIIHHRILRELQHSYIESDAYATDLAVEAQNGRLFRLLAKCCFINERPGFLNDSQWSEHGDRYPIKLFRDFLFHQVDDNGNPVLDLALVIHCLNKLDAGISEKMILSSRDRSSLIILGYHDLKRYIEAAFADLAVKRVTTKEKVVPESVSVVPKEPRPSSSFKGSTLNASAADFQVQ</sequence>
<dbReference type="SUPFAM" id="SSF56112">
    <property type="entry name" value="Protein kinase-like (PK-like)"/>
    <property type="match status" value="1"/>
</dbReference>
<dbReference type="PANTHER" id="PTHR12272:SF11">
    <property type="entry name" value="PAN2-PAN3 DEADENYLATION COMPLEX SUBUNIT PAN3"/>
    <property type="match status" value="1"/>
</dbReference>
<reference evidence="9" key="1">
    <citation type="submission" date="2015-04" db="EMBL/GenBank/DDBJ databases">
        <title>The genome sequence of the plant pathogenic Rhizarian Plasmodiophora brassicae reveals insights in its biotrophic life cycle and the origin of chitin synthesis.</title>
        <authorList>
            <person name="Schwelm A."/>
            <person name="Fogelqvist J."/>
            <person name="Knaust A."/>
            <person name="Julke S."/>
            <person name="Lilja T."/>
            <person name="Dhandapani V."/>
            <person name="Bonilla-Rosso G."/>
            <person name="Karlsson M."/>
            <person name="Shevchenko A."/>
            <person name="Choi S.R."/>
            <person name="Kim H.G."/>
            <person name="Park J.Y."/>
            <person name="Lim Y.P."/>
            <person name="Ludwig-Muller J."/>
            <person name="Dixelius C."/>
        </authorList>
    </citation>
    <scope>NUCLEOTIDE SEQUENCE</scope>
    <source>
        <tissue evidence="9">Potato root galls</tissue>
    </source>
</reference>
<evidence type="ECO:0000256" key="1">
    <source>
        <dbReference type="ARBA" id="ARBA00004496"/>
    </source>
</evidence>
<organism evidence="9">
    <name type="scientific">Spongospora subterranea</name>
    <dbReference type="NCBI Taxonomy" id="70186"/>
    <lineage>
        <taxon>Eukaryota</taxon>
        <taxon>Sar</taxon>
        <taxon>Rhizaria</taxon>
        <taxon>Endomyxa</taxon>
        <taxon>Phytomyxea</taxon>
        <taxon>Plasmodiophorida</taxon>
        <taxon>Plasmodiophoridae</taxon>
        <taxon>Spongospora</taxon>
    </lineage>
</organism>
<protein>
    <recommendedName>
        <fullName evidence="8">Protein kinase domain-containing protein</fullName>
    </recommendedName>
</protein>
<evidence type="ECO:0000256" key="6">
    <source>
        <dbReference type="ARBA" id="ARBA00023054"/>
    </source>
</evidence>
<evidence type="ECO:0000313" key="9">
    <source>
        <dbReference type="EMBL" id="CRZ02140.1"/>
    </source>
</evidence>
<dbReference type="SMART" id="SM00220">
    <property type="entry name" value="S_TKc"/>
    <property type="match status" value="1"/>
</dbReference>
<dbReference type="InterPro" id="IPR011009">
    <property type="entry name" value="Kinase-like_dom_sf"/>
</dbReference>
<dbReference type="GO" id="GO:0005524">
    <property type="term" value="F:ATP binding"/>
    <property type="evidence" value="ECO:0007669"/>
    <property type="project" value="UniProtKB-KW"/>
</dbReference>
<dbReference type="GO" id="GO:0008143">
    <property type="term" value="F:poly(A) binding"/>
    <property type="evidence" value="ECO:0007669"/>
    <property type="project" value="TreeGrafter"/>
</dbReference>
<name>A0A0H5QJ52_9EUKA</name>
<feature type="compositionally biased region" description="Low complexity" evidence="7">
    <location>
        <begin position="516"/>
        <end position="525"/>
    </location>
</feature>
<keyword evidence="6" id="KW-0175">Coiled coil</keyword>
<keyword evidence="3" id="KW-0507">mRNA processing</keyword>
<evidence type="ECO:0000256" key="3">
    <source>
        <dbReference type="ARBA" id="ARBA00022664"/>
    </source>
</evidence>
<accession>A0A0H5QJ52</accession>
<keyword evidence="5" id="KW-0067">ATP-binding</keyword>